<keyword evidence="7 8" id="KW-0066">ATP synthesis</keyword>
<proteinExistence type="inferred from homology"/>
<evidence type="ECO:0000313" key="9">
    <source>
        <dbReference type="EMBL" id="KIL36644.1"/>
    </source>
</evidence>
<reference evidence="9 10" key="1">
    <citation type="submission" date="2014-12" db="EMBL/GenBank/DDBJ databases">
        <title>Draft genome sequence of Cohnella kolymensis strain B-2846.</title>
        <authorList>
            <person name="Karlyshev A.V."/>
            <person name="Kudryashova E.B."/>
        </authorList>
    </citation>
    <scope>NUCLEOTIDE SEQUENCE [LARGE SCALE GENOMIC DNA]</scope>
    <source>
        <strain evidence="9 10">VKM B-2846</strain>
    </source>
</reference>
<dbReference type="Gene3D" id="1.10.520.20">
    <property type="entry name" value="N-terminal domain of the delta subunit of the F1F0-ATP synthase"/>
    <property type="match status" value="1"/>
</dbReference>
<dbReference type="EMBL" id="JXAL01000006">
    <property type="protein sequence ID" value="KIL36644.1"/>
    <property type="molecule type" value="Genomic_DNA"/>
</dbReference>
<dbReference type="InterPro" id="IPR026015">
    <property type="entry name" value="ATP_synth_OSCP/delta_N_sf"/>
</dbReference>
<dbReference type="InterPro" id="IPR020781">
    <property type="entry name" value="ATPase_OSCP/d_CS"/>
</dbReference>
<comment type="caution">
    <text evidence="9">The sequence shown here is derived from an EMBL/GenBank/DDBJ whole genome shotgun (WGS) entry which is preliminary data.</text>
</comment>
<evidence type="ECO:0000256" key="8">
    <source>
        <dbReference type="HAMAP-Rule" id="MF_01416"/>
    </source>
</evidence>
<sequence>MSRGTGAAKRYAKALFELALEQGLVTETENQLKLIADIVESDAEVRAFLTAPNITLDTKLKVLNTAFNDKASAIVLNTVSLLLERGREGELPAVLEAYLQVAGGVLRRADAHVTSAKPLTEQEITKLADKFGTLLGKTVRVTNTVNPELLGGVTVRIGDTLYDGSCGENSNVWKKSCKQRQSS</sequence>
<dbReference type="HAMAP" id="MF_01416">
    <property type="entry name" value="ATP_synth_delta_bact"/>
    <property type="match status" value="1"/>
</dbReference>
<comment type="similarity">
    <text evidence="8">Belongs to the ATPase delta chain family.</text>
</comment>
<dbReference type="Proteomes" id="UP000054526">
    <property type="component" value="Unassembled WGS sequence"/>
</dbReference>
<dbReference type="Pfam" id="PF00213">
    <property type="entry name" value="OSCP"/>
    <property type="match status" value="1"/>
</dbReference>
<dbReference type="SUPFAM" id="SSF47928">
    <property type="entry name" value="N-terminal domain of the delta subunit of the F1F0-ATP synthase"/>
    <property type="match status" value="1"/>
</dbReference>
<accession>A0ABR5A6H1</accession>
<keyword evidence="3 8" id="KW-0375">Hydrogen ion transport</keyword>
<evidence type="ECO:0000256" key="4">
    <source>
        <dbReference type="ARBA" id="ARBA00023065"/>
    </source>
</evidence>
<evidence type="ECO:0000256" key="2">
    <source>
        <dbReference type="ARBA" id="ARBA00022448"/>
    </source>
</evidence>
<comment type="function">
    <text evidence="8">F(1)F(0) ATP synthase produces ATP from ADP in the presence of a proton or sodium gradient. F-type ATPases consist of two structural domains, F(1) containing the extramembraneous catalytic core and F(0) containing the membrane proton channel, linked together by a central stalk and a peripheral stalk. During catalysis, ATP synthesis in the catalytic domain of F(1) is coupled via a rotary mechanism of the central stalk subunits to proton translocation.</text>
</comment>
<comment type="function">
    <text evidence="8">This protein is part of the stalk that links CF(0) to CF(1). It either transmits conformational changes from CF(0) to CF(1) or is implicated in proton conduction.</text>
</comment>
<evidence type="ECO:0000256" key="3">
    <source>
        <dbReference type="ARBA" id="ARBA00022781"/>
    </source>
</evidence>
<dbReference type="PROSITE" id="PS00389">
    <property type="entry name" value="ATPASE_DELTA"/>
    <property type="match status" value="1"/>
</dbReference>
<organism evidence="9 10">
    <name type="scientific">Cohnella kolymensis</name>
    <dbReference type="NCBI Taxonomy" id="1590652"/>
    <lineage>
        <taxon>Bacteria</taxon>
        <taxon>Bacillati</taxon>
        <taxon>Bacillota</taxon>
        <taxon>Bacilli</taxon>
        <taxon>Bacillales</taxon>
        <taxon>Paenibacillaceae</taxon>
        <taxon>Cohnella</taxon>
    </lineage>
</organism>
<keyword evidence="2 8" id="KW-0813">Transport</keyword>
<keyword evidence="4 8" id="KW-0406">Ion transport</keyword>
<evidence type="ECO:0000313" key="10">
    <source>
        <dbReference type="Proteomes" id="UP000054526"/>
    </source>
</evidence>
<dbReference type="NCBIfam" id="TIGR01145">
    <property type="entry name" value="ATP_synt_delta"/>
    <property type="match status" value="1"/>
</dbReference>
<protein>
    <recommendedName>
        <fullName evidence="8">ATP synthase subunit delta</fullName>
    </recommendedName>
    <alternativeName>
        <fullName evidence="8">ATP synthase F(1) sector subunit delta</fullName>
    </alternativeName>
    <alternativeName>
        <fullName evidence="8">F-type ATPase subunit delta</fullName>
        <shortName evidence="8">F-ATPase subunit delta</shortName>
    </alternativeName>
</protein>
<keyword evidence="5 8" id="KW-0472">Membrane</keyword>
<evidence type="ECO:0000256" key="1">
    <source>
        <dbReference type="ARBA" id="ARBA00004370"/>
    </source>
</evidence>
<dbReference type="RefSeq" id="WP_041061163.1">
    <property type="nucleotide sequence ID" value="NZ_JXAL01000006.1"/>
</dbReference>
<dbReference type="PRINTS" id="PR00125">
    <property type="entry name" value="ATPASEDELTA"/>
</dbReference>
<keyword evidence="6 8" id="KW-0139">CF(1)</keyword>
<dbReference type="PANTHER" id="PTHR11910">
    <property type="entry name" value="ATP SYNTHASE DELTA CHAIN"/>
    <property type="match status" value="1"/>
</dbReference>
<evidence type="ECO:0000256" key="6">
    <source>
        <dbReference type="ARBA" id="ARBA00023196"/>
    </source>
</evidence>
<dbReference type="InterPro" id="IPR000711">
    <property type="entry name" value="ATPase_OSCP/dsu"/>
</dbReference>
<name>A0ABR5A6H1_9BACL</name>
<evidence type="ECO:0000256" key="5">
    <source>
        <dbReference type="ARBA" id="ARBA00023136"/>
    </source>
</evidence>
<keyword evidence="8" id="KW-1003">Cell membrane</keyword>
<evidence type="ECO:0000256" key="7">
    <source>
        <dbReference type="ARBA" id="ARBA00023310"/>
    </source>
</evidence>
<comment type="subcellular location">
    <subcellularLocation>
        <location evidence="8">Cell membrane</location>
        <topology evidence="8">Peripheral membrane protein</topology>
    </subcellularLocation>
    <subcellularLocation>
        <location evidence="1">Membrane</location>
    </subcellularLocation>
</comment>
<gene>
    <name evidence="8" type="primary">atpH</name>
    <name evidence="9" type="ORF">SD71_06440</name>
</gene>
<keyword evidence="10" id="KW-1185">Reference proteome</keyword>